<comment type="caution">
    <text evidence="6">The sequence shown here is derived from an EMBL/GenBank/DDBJ whole genome shotgun (WGS) entry which is preliminary data.</text>
</comment>
<dbReference type="InterPro" id="IPR001128">
    <property type="entry name" value="Cyt_P450"/>
</dbReference>
<dbReference type="GO" id="GO:0005506">
    <property type="term" value="F:iron ion binding"/>
    <property type="evidence" value="ECO:0007669"/>
    <property type="project" value="InterPro"/>
</dbReference>
<keyword evidence="5" id="KW-0812">Transmembrane</keyword>
<accession>A0AAD1XBC8</accession>
<dbReference type="GO" id="GO:0016705">
    <property type="term" value="F:oxidoreductase activity, acting on paired donors, with incorporation or reduction of molecular oxygen"/>
    <property type="evidence" value="ECO:0007669"/>
    <property type="project" value="InterPro"/>
</dbReference>
<dbReference type="PRINTS" id="PR00463">
    <property type="entry name" value="EP450I"/>
</dbReference>
<organism evidence="6 7">
    <name type="scientific">Euplotes crassus</name>
    <dbReference type="NCBI Taxonomy" id="5936"/>
    <lineage>
        <taxon>Eukaryota</taxon>
        <taxon>Sar</taxon>
        <taxon>Alveolata</taxon>
        <taxon>Ciliophora</taxon>
        <taxon>Intramacronucleata</taxon>
        <taxon>Spirotrichea</taxon>
        <taxon>Hypotrichia</taxon>
        <taxon>Euplotida</taxon>
        <taxon>Euplotidae</taxon>
        <taxon>Moneuplotes</taxon>
    </lineage>
</organism>
<evidence type="ECO:0008006" key="8">
    <source>
        <dbReference type="Google" id="ProtNLM"/>
    </source>
</evidence>
<sequence length="525" mass="59971">MIGFCIGVVFKGLTYLAVALIIYMVYKVLYKPWRFRQRYKGYANVHVSPKFIPVLGDISFFIQDIKQNRVFYDHLKDLQVEMTKKNTDLKAETIGIDPVIGIVSHKALKEVLDQSPKKIDRADIDNTDFLRRARMKMAYGCYTNSPSTNRTLNRRKSTSKLFGMNKISKHVPMILQNSQRILKEMKHQGTVDIKGIMALCLNRILMSILLGNDFETKIDATHQYLCNDGTTKQLDICNFFAKFTMDMTSESGNLLTILFPILNVTNIVNPWKRNHKNAITLKNIMQQIIARSEDKDSFWSQISQLNEFTDEEILADLMIILTAGSETSSNCFVAILYYLKKFPEVKQKLIQELEKIGITSDCDVEKMITADNLQECDYLANVVREALRIDPPLAFTLWYQAYEDTQICGVPIDKGTILRQEVVGPNNDPNDWLDPHVFEPNRHNPDSEFYKKSQQAGKIANAYSKRTFGHGARACPGALLASLELKVFTAFFLTQMEYEVEKEDLENDHIGFGIGSLFSPKLTVS</sequence>
<dbReference type="CDD" id="cd00302">
    <property type="entry name" value="cytochrome_P450"/>
    <property type="match status" value="1"/>
</dbReference>
<keyword evidence="4" id="KW-0503">Monooxygenase</keyword>
<keyword evidence="3 4" id="KW-0408">Iron</keyword>
<evidence type="ECO:0000313" key="6">
    <source>
        <dbReference type="EMBL" id="CAI2365556.1"/>
    </source>
</evidence>
<dbReference type="InterPro" id="IPR002401">
    <property type="entry name" value="Cyt_P450_E_grp-I"/>
</dbReference>
<dbReference type="AlphaFoldDB" id="A0AAD1XBC8"/>
<evidence type="ECO:0000256" key="3">
    <source>
        <dbReference type="PIRSR" id="PIRSR602401-1"/>
    </source>
</evidence>
<evidence type="ECO:0000256" key="2">
    <source>
        <dbReference type="ARBA" id="ARBA00010617"/>
    </source>
</evidence>
<dbReference type="PANTHER" id="PTHR24305">
    <property type="entry name" value="CYTOCHROME P450"/>
    <property type="match status" value="1"/>
</dbReference>
<keyword evidence="4" id="KW-0560">Oxidoreductase</keyword>
<keyword evidence="3 4" id="KW-0349">Heme</keyword>
<feature type="transmembrane region" description="Helical" evidence="5">
    <location>
        <begin position="12"/>
        <end position="30"/>
    </location>
</feature>
<evidence type="ECO:0000313" key="7">
    <source>
        <dbReference type="Proteomes" id="UP001295684"/>
    </source>
</evidence>
<dbReference type="InterPro" id="IPR017972">
    <property type="entry name" value="Cyt_P450_CS"/>
</dbReference>
<keyword evidence="7" id="KW-1185">Reference proteome</keyword>
<evidence type="ECO:0000256" key="5">
    <source>
        <dbReference type="SAM" id="Phobius"/>
    </source>
</evidence>
<dbReference type="InterPro" id="IPR036396">
    <property type="entry name" value="Cyt_P450_sf"/>
</dbReference>
<keyword evidence="3 4" id="KW-0479">Metal-binding</keyword>
<dbReference type="EMBL" id="CAMPGE010006679">
    <property type="protein sequence ID" value="CAI2365556.1"/>
    <property type="molecule type" value="Genomic_DNA"/>
</dbReference>
<keyword evidence="5" id="KW-0472">Membrane</keyword>
<proteinExistence type="inferred from homology"/>
<dbReference type="GO" id="GO:0004497">
    <property type="term" value="F:monooxygenase activity"/>
    <property type="evidence" value="ECO:0007669"/>
    <property type="project" value="UniProtKB-KW"/>
</dbReference>
<evidence type="ECO:0000256" key="4">
    <source>
        <dbReference type="RuleBase" id="RU000461"/>
    </source>
</evidence>
<dbReference type="Pfam" id="PF00067">
    <property type="entry name" value="p450"/>
    <property type="match status" value="1"/>
</dbReference>
<comment type="similarity">
    <text evidence="2 4">Belongs to the cytochrome P450 family.</text>
</comment>
<dbReference type="GO" id="GO:0020037">
    <property type="term" value="F:heme binding"/>
    <property type="evidence" value="ECO:0007669"/>
    <property type="project" value="InterPro"/>
</dbReference>
<dbReference type="PRINTS" id="PR00385">
    <property type="entry name" value="P450"/>
</dbReference>
<reference evidence="6" key="1">
    <citation type="submission" date="2023-07" db="EMBL/GenBank/DDBJ databases">
        <authorList>
            <consortium name="AG Swart"/>
            <person name="Singh M."/>
            <person name="Singh A."/>
            <person name="Seah K."/>
            <person name="Emmerich C."/>
        </authorList>
    </citation>
    <scope>NUCLEOTIDE SEQUENCE</scope>
    <source>
        <strain evidence="6">DP1</strain>
    </source>
</reference>
<gene>
    <name evidence="6" type="ORF">ECRASSUSDP1_LOCUS6875</name>
</gene>
<dbReference type="SUPFAM" id="SSF48264">
    <property type="entry name" value="Cytochrome P450"/>
    <property type="match status" value="1"/>
</dbReference>
<dbReference type="Gene3D" id="1.10.630.10">
    <property type="entry name" value="Cytochrome P450"/>
    <property type="match status" value="1"/>
</dbReference>
<evidence type="ECO:0000256" key="1">
    <source>
        <dbReference type="ARBA" id="ARBA00001971"/>
    </source>
</evidence>
<dbReference type="PROSITE" id="PS00086">
    <property type="entry name" value="CYTOCHROME_P450"/>
    <property type="match status" value="1"/>
</dbReference>
<dbReference type="Proteomes" id="UP001295684">
    <property type="component" value="Unassembled WGS sequence"/>
</dbReference>
<dbReference type="PANTHER" id="PTHR24305:SF166">
    <property type="entry name" value="CYTOCHROME P450 12A4, MITOCHONDRIAL-RELATED"/>
    <property type="match status" value="1"/>
</dbReference>
<dbReference type="InterPro" id="IPR050121">
    <property type="entry name" value="Cytochrome_P450_monoxygenase"/>
</dbReference>
<comment type="cofactor">
    <cofactor evidence="1 3">
        <name>heme</name>
        <dbReference type="ChEBI" id="CHEBI:30413"/>
    </cofactor>
</comment>
<name>A0AAD1XBC8_EUPCR</name>
<protein>
    <recommendedName>
        <fullName evidence="8">Cytochrome P450</fullName>
    </recommendedName>
</protein>
<keyword evidence="5" id="KW-1133">Transmembrane helix</keyword>
<feature type="binding site" description="axial binding residue" evidence="3">
    <location>
        <position position="475"/>
    </location>
    <ligand>
        <name>heme</name>
        <dbReference type="ChEBI" id="CHEBI:30413"/>
    </ligand>
    <ligandPart>
        <name>Fe</name>
        <dbReference type="ChEBI" id="CHEBI:18248"/>
    </ligandPart>
</feature>